<evidence type="ECO:0000256" key="1">
    <source>
        <dbReference type="SAM" id="SignalP"/>
    </source>
</evidence>
<proteinExistence type="predicted"/>
<evidence type="ECO:0008006" key="4">
    <source>
        <dbReference type="Google" id="ProtNLM"/>
    </source>
</evidence>
<reference evidence="3" key="1">
    <citation type="journal article" date="2019" name="Int. J. Syst. Evol. Microbiol.">
        <title>The Global Catalogue of Microorganisms (GCM) 10K type strain sequencing project: providing services to taxonomists for standard genome sequencing and annotation.</title>
        <authorList>
            <consortium name="The Broad Institute Genomics Platform"/>
            <consortium name="The Broad Institute Genome Sequencing Center for Infectious Disease"/>
            <person name="Wu L."/>
            <person name="Ma J."/>
        </authorList>
    </citation>
    <scope>NUCLEOTIDE SEQUENCE [LARGE SCALE GENOMIC DNA]</scope>
    <source>
        <strain evidence="3">CGMCC 1.15111</strain>
    </source>
</reference>
<organism evidence="2 3">
    <name type="scientific">Roseivirga thermotolerans</name>
    <dbReference type="NCBI Taxonomy" id="1758176"/>
    <lineage>
        <taxon>Bacteria</taxon>
        <taxon>Pseudomonadati</taxon>
        <taxon>Bacteroidota</taxon>
        <taxon>Cytophagia</taxon>
        <taxon>Cytophagales</taxon>
        <taxon>Roseivirgaceae</taxon>
        <taxon>Roseivirga</taxon>
    </lineage>
</organism>
<feature type="signal peptide" evidence="1">
    <location>
        <begin position="1"/>
        <end position="21"/>
    </location>
</feature>
<gene>
    <name evidence="2" type="ORF">GCM10011340_33120</name>
</gene>
<accession>A0ABQ3IBQ1</accession>
<dbReference type="Proteomes" id="UP000658258">
    <property type="component" value="Unassembled WGS sequence"/>
</dbReference>
<evidence type="ECO:0000313" key="2">
    <source>
        <dbReference type="EMBL" id="GHE73736.1"/>
    </source>
</evidence>
<dbReference type="EMBL" id="BNAG01000004">
    <property type="protein sequence ID" value="GHE73736.1"/>
    <property type="molecule type" value="Genomic_DNA"/>
</dbReference>
<keyword evidence="1" id="KW-0732">Signal</keyword>
<dbReference type="RefSeq" id="WP_189631401.1">
    <property type="nucleotide sequence ID" value="NZ_BNAG01000004.1"/>
</dbReference>
<name>A0ABQ3IBQ1_9BACT</name>
<sequence length="249" mass="27069">MLQVRSLVLALLAIIVVSCQTDSNDFTPDLGGTGTGGSLAKFAIVQNSLLVLHENAIDQYFIQHDGSLTEGRSLTFFSGGLETIYPYGEYALVGSNNQVFFLGFDDNNFLDLISSYSHLTACDPVVAANGVAFSTLRNSGCRFDADESLDVIDIRDIETPVFIKSYNIEAPYGLSVRGSHLIVCERGGIALYGISDPYNIVLKGFFDFGNDTPLDVIHAPTHLIVRTDKGIYNVSYTDSGVFQILAKID</sequence>
<protein>
    <recommendedName>
        <fullName evidence="4">LVIVD repeat-containing protein</fullName>
    </recommendedName>
</protein>
<dbReference type="SUPFAM" id="SSF63829">
    <property type="entry name" value="Calcium-dependent phosphotriesterase"/>
    <property type="match status" value="1"/>
</dbReference>
<keyword evidence="3" id="KW-1185">Reference proteome</keyword>
<comment type="caution">
    <text evidence="2">The sequence shown here is derived from an EMBL/GenBank/DDBJ whole genome shotgun (WGS) entry which is preliminary data.</text>
</comment>
<evidence type="ECO:0000313" key="3">
    <source>
        <dbReference type="Proteomes" id="UP000658258"/>
    </source>
</evidence>
<feature type="chain" id="PRO_5046888712" description="LVIVD repeat-containing protein" evidence="1">
    <location>
        <begin position="22"/>
        <end position="249"/>
    </location>
</feature>
<dbReference type="PROSITE" id="PS51257">
    <property type="entry name" value="PROKAR_LIPOPROTEIN"/>
    <property type="match status" value="1"/>
</dbReference>